<comment type="similarity">
    <text evidence="2">Belongs to the phosphatase IpgD/SopB family.</text>
</comment>
<feature type="compositionally biased region" description="Low complexity" evidence="6">
    <location>
        <begin position="297"/>
        <end position="320"/>
    </location>
</feature>
<dbReference type="Proteomes" id="UP000027997">
    <property type="component" value="Unassembled WGS sequence"/>
</dbReference>
<evidence type="ECO:0000256" key="5">
    <source>
        <dbReference type="ARBA" id="ARBA00023026"/>
    </source>
</evidence>
<feature type="region of interest" description="Disordered" evidence="6">
    <location>
        <begin position="1666"/>
        <end position="1785"/>
    </location>
</feature>
<sequence>MNNQGPVQSIPVEQQLAKLEPLDSTRSAKEKGITSFSGREVKVALIASLPFLLAGLLTLLTSFFLPLGLVFGLVTAGYFTASTIASATIFGKTLVDRRAKERSADSVLPYINQSPLPKTSGSSPSPSYPDQTYRLPPANMEKQELPSFPLTNQKPHPTVASDQKPPLNQRSLPAQVDDLPDSQCSPANTNNSPQISGSAATTPRVSPQSDSLPESVRTYFPSLRGINQPAISHQSDIKSEKSIDTSDVKTDNSSEEAIADAILESLLLEIAISTLAETADSISDEVSISGDSAFDVSSTSSQSERSFSSDYNSPSTSDSSDQSESENNDDVPLDLSVNTLATTSISFQRDNRQTATSDSDSLRVRAINQLHDSGDQKERSNSNRSTDESASSTMADDHQPTNLSQKSTEQPIDAHNLAHYENDSLTLEEDADNTVPPVISSEPSLAEQSFLPDDNSLATTDSLWQPESDGDNDHASPDSSINTFAIPPGTLLHDQEEPATSDSGSLRVRAINQLHDSGDQREQSHSSHSTDESASSTMADDQQPTKLSQKSTEQPIDAHNLAHFNNDSLTLEEDADNTAPSLEIREPSPVLEKASTERQQSDISEDFGLPETFEEPLINDDLDEEKLSADEELSVSSSGLPSRVVQTASTTQTPLSIAPLDDTAPEASRKAENDALQTEKKRTVKREIKVSSQTELPLYKTPVSLRLGFKSRKAGDSELTRPFQNKIASGISKMPAAQKTPPKTITRKAIPLPDASLQKGAHKSSSARLNQQLMLQKQPEKTAISDIVEKEAKVAFQSTDTRTLSAPDQQTGERVPALASDSLTSLSEKPITESRTPTSLARASERQVTPIGHSNINPFAGGKAFKFNGQAKDIGCRLQLRLTPENIGQSSIEQPAFFLKIEEDLIPPATSEHSSSALAITTKTHRHLKVTILINWDNPSSSTAITINRQVTPEVFAALCAQLNKNEAFVLPVDKSQLSALQSEQLLALEGAHALEEPGKVTEMSTVENSTEPFFSSNQPILAPKIPTKPPVEELSSFSQPEQPEAVEYQPAFSGTLPAKTADETNLTVSKLYSDWKSFPVEERLSVSKQRVISTGKPATNKEPQLQLPITEEIIHGSFENLKEARNKSLPESTQAIASRQGNRDLYSTAEKSRVCAHTPLSAIFSGSERVKPMAVRQKPNELTPKVSTLPDFEKMKASASKVQTELDAKTIQIPFFALKDASGKSLKNDTSGPLDKTASYHASSRQVLPLTGEGTISTSALEEHASLSGETTNVKNSQTETLTVTTGAEVTSFSAEKPVITSEEIVSAAHQAQGKVLDNGIYLTTLPEERIVNPATTEESAPDKQHWEETVLDNGTYLTTLPGKEPSNRAEPIPSTDKDGYEVPRTQVQFPPEPEGRLPLMVEEDKYDDDGIYLKPRSKQDQPLPPIELRRTSNSIEDGYKAQLITGAGASHVHIPQTSPNENDDYEVPVQQGTSHVAVENNSSDDENEYEEILSSRIEALKQKADTLKQNRVLTGTETVSEQTHLKLIEILVEKGFTEKEAKRQTPLFCIFDDVIAINGIMQTEFFSEKSNAAFKGISQALIDSGQPVDKAFAIAHAIVRDAKKEYKAETDKNWKRKARNLLRSNNAKKKLFNDYLPEAARNQGIVITIKGSAFTVHTKDENLTPAVLRPSSPGQVKASIQERPLPPPPIAAASSTSQNELRVIHSELPLADSHKNTYTDDSDGTYESINSQPPASSASDTLDDGYLAPTPFKDTMLDHDTSYQGNTSVVQSPSFIPVNQPSTSTDNGLDALVPFPSVHEDFETKHFYHDPDLLASPSSDSEDLENIDHQVDDTLRSLNNSLERNASLVHPEVAEQQISMSEEGKQKLVRRLLEKGYEPKKTEQIILLALANGSSDATQRILRQKFAKEKYNHACKILEQRLLLSGTPEDQVYDTAQQWVLQAKLAYEAATSGAKGKLNYPTDKSRKKLFNEKLCDIAHENGLALTANHLKHRDTKLSPSVKGKEKSEKLKNEDTASSHDDSFVMVKPVVSDEYSLKHRYLSSPLFSPEETNSRRTHHYRPLADCLNDRSQEEKRILTKATLNREQLINQLSADIGRNSVEARLTLNGTDYYHLSESTLGNGLTDLYDVFLQRAGVAKKPQRQHLLDIMLDSTHQGAYAAHQDLCNNLANKHVDDLHKKFEIVPESILLTKPADWMFVEGDEHSRAYVVKPDCSHRCVYFSLAPDRETLTIRKVYEASLSLVKLSNEKEVSGTSKGVRIETQYTLGLHDDSKNNVDLVTATEISGMLDQGSPQAPVVLLDNRQHGSIRETEYLKSSLSDEASSSSSAGTPQAYSEENTPDYLDPVSPHYMPLEREGSQESDDTSVDWAEEPFYEAVTTTDTLDRKSLEESRNILSSLRTTDDHTSLTSSPFTSIERAYEIVASPEEISKFKGTFEALQSKVHELEPVIQQMTLVKANYDLADWHLAGFAHELEGLEKSPVPGSTPDGEALARQIGEMKNEIANWSRHIECAKQSDFRHINNYTHLVNRLFDIADSVLEKFPDKRNQKINLHKKLKEIETVKSQEKDKSKDKVQLTPNELLYKLKQRYMLHSTGAGYVKNTVGYVSSLAYFINDMMIQLDLEAAYEQATIQRLAADTKPFIIEQYLKDDEGQWHHVIHEYTPAPYLDYNGSEPFELPYAGRAAPSMERDTKHAVNMYAYKMTVDGKIVDQYTRVGTPYAHMESRKEDIQTISCQRWREILVNILVTEKKEELDRILAGSDSSAEIELPIAYTNLMSPDGFRTPEAKALLKAFGKKELAKNLDNERAWIMNIHKTMENLHQVLDEQGQLVVMCNDVPKKVKVKLQPFMFVTPCNQLAFNRVFDPFGGLWKITHDINKEELKKLTGTKGTYGGYLSQKMDKLTEDEKKEACELTDWLWKHVSSNNSFEFGIKVRRLLFILKVSRMLGCKSNKDRTGRVCVKDQALKTSATYKDHKGKDCSSQKAQEISSKHESYQMVHGGHVHIQQYCTGVPGSKIDSTVKGGIDKVFDVILRQNIIPTHMTVYDGEI</sequence>
<evidence type="ECO:0000256" key="7">
    <source>
        <dbReference type="SAM" id="Phobius"/>
    </source>
</evidence>
<evidence type="ECO:0000256" key="6">
    <source>
        <dbReference type="SAM" id="MobiDB-lite"/>
    </source>
</evidence>
<keyword evidence="5" id="KW-0843">Virulence</keyword>
<comment type="caution">
    <text evidence="8">The sequence shown here is derived from an EMBL/GenBank/DDBJ whole genome shotgun (WGS) entry which is preliminary data.</text>
</comment>
<dbReference type="GO" id="GO:0016791">
    <property type="term" value="F:phosphatase activity"/>
    <property type="evidence" value="ECO:0007669"/>
    <property type="project" value="InterPro"/>
</dbReference>
<feature type="compositionally biased region" description="Acidic residues" evidence="6">
    <location>
        <begin position="321"/>
        <end position="332"/>
    </location>
</feature>
<feature type="region of interest" description="Disordered" evidence="6">
    <location>
        <begin position="1993"/>
        <end position="2020"/>
    </location>
</feature>
<feature type="compositionally biased region" description="Polar residues" evidence="6">
    <location>
        <begin position="634"/>
        <end position="655"/>
    </location>
</feature>
<keyword evidence="4" id="KW-0378">Hydrolase</keyword>
<keyword evidence="9" id="KW-1185">Reference proteome</keyword>
<gene>
    <name evidence="8" type="ORF">GV64_21935</name>
</gene>
<proteinExistence type="inferred from homology"/>
<feature type="region of interest" description="Disordered" evidence="6">
    <location>
        <begin position="348"/>
        <end position="689"/>
    </location>
</feature>
<feature type="compositionally biased region" description="Basic and acidic residues" evidence="6">
    <location>
        <begin position="667"/>
        <end position="689"/>
    </location>
</feature>
<feature type="compositionally biased region" description="Acidic residues" evidence="6">
    <location>
        <begin position="612"/>
        <end position="624"/>
    </location>
</feature>
<feature type="compositionally biased region" description="Polar residues" evidence="6">
    <location>
        <begin position="1764"/>
        <end position="1785"/>
    </location>
</feature>
<dbReference type="EMBL" id="JOJP01000001">
    <property type="protein sequence ID" value="KEI73023.1"/>
    <property type="molecule type" value="Genomic_DNA"/>
</dbReference>
<feature type="compositionally biased region" description="Polar residues" evidence="6">
    <location>
        <begin position="799"/>
        <end position="812"/>
    </location>
</feature>
<feature type="compositionally biased region" description="Polar residues" evidence="6">
    <location>
        <begin position="1727"/>
        <end position="1742"/>
    </location>
</feature>
<evidence type="ECO:0000313" key="8">
    <source>
        <dbReference type="EMBL" id="KEI73023.1"/>
    </source>
</evidence>
<feature type="compositionally biased region" description="Polar residues" evidence="6">
    <location>
        <begin position="348"/>
        <end position="359"/>
    </location>
</feature>
<feature type="region of interest" description="Disordered" evidence="6">
    <location>
        <begin position="291"/>
        <end position="333"/>
    </location>
</feature>
<feature type="transmembrane region" description="Helical" evidence="7">
    <location>
        <begin position="67"/>
        <end position="90"/>
    </location>
</feature>
<dbReference type="InterPro" id="IPR008108">
    <property type="entry name" value="IpgD/SopB"/>
</dbReference>
<feature type="compositionally biased region" description="Polar residues" evidence="6">
    <location>
        <begin position="821"/>
        <end position="841"/>
    </location>
</feature>
<feature type="region of interest" description="Disordered" evidence="6">
    <location>
        <begin position="1358"/>
        <end position="1398"/>
    </location>
</feature>
<feature type="compositionally biased region" description="Basic and acidic residues" evidence="6">
    <location>
        <begin position="2004"/>
        <end position="2020"/>
    </location>
</feature>
<feature type="compositionally biased region" description="Polar residues" evidence="6">
    <location>
        <begin position="538"/>
        <end position="554"/>
    </location>
</feature>
<keyword evidence="7" id="KW-0812">Transmembrane</keyword>
<keyword evidence="7" id="KW-1133">Transmembrane helix</keyword>
<protein>
    <submittedName>
        <fullName evidence="8">Uncharacterized protein</fullName>
    </submittedName>
</protein>
<feature type="compositionally biased region" description="Basic and acidic residues" evidence="6">
    <location>
        <begin position="235"/>
        <end position="252"/>
    </location>
</feature>
<feature type="compositionally biased region" description="Basic and acidic residues" evidence="6">
    <location>
        <begin position="516"/>
        <end position="531"/>
    </location>
</feature>
<reference evidence="8 9" key="1">
    <citation type="submission" date="2014-06" db="EMBL/GenBank/DDBJ databases">
        <title>Whole Genome Sequences of Three Symbiotic Endozoicomonas Bacteria.</title>
        <authorList>
            <person name="Neave M.J."/>
            <person name="Apprill A."/>
            <person name="Voolstra C.R."/>
        </authorList>
    </citation>
    <scope>NUCLEOTIDE SEQUENCE [LARGE SCALE GENOMIC DNA]</scope>
    <source>
        <strain evidence="8 9">DSM 22380</strain>
    </source>
</reference>
<evidence type="ECO:0000256" key="2">
    <source>
        <dbReference type="ARBA" id="ARBA00009007"/>
    </source>
</evidence>
<keyword evidence="7" id="KW-0472">Membrane</keyword>
<feature type="region of interest" description="Disordered" evidence="6">
    <location>
        <begin position="106"/>
        <end position="135"/>
    </location>
</feature>
<name>A0A081KFU7_9GAMM</name>
<feature type="region of interest" description="Disordered" evidence="6">
    <location>
        <begin position="2314"/>
        <end position="2367"/>
    </location>
</feature>
<feature type="compositionally biased region" description="Basic and acidic residues" evidence="6">
    <location>
        <begin position="372"/>
        <end position="387"/>
    </location>
</feature>
<feature type="compositionally biased region" description="Low complexity" evidence="6">
    <location>
        <begin position="2317"/>
        <end position="2336"/>
    </location>
</feature>
<keyword evidence="3" id="KW-0964">Secreted</keyword>
<accession>A0A081KFU7</accession>
<feature type="compositionally biased region" description="Polar residues" evidence="6">
    <location>
        <begin position="456"/>
        <end position="465"/>
    </location>
</feature>
<dbReference type="Pfam" id="PF05925">
    <property type="entry name" value="IpgD"/>
    <property type="match status" value="1"/>
</dbReference>
<feature type="transmembrane region" description="Helical" evidence="7">
    <location>
        <begin position="43"/>
        <end position="60"/>
    </location>
</feature>
<evidence type="ECO:0000256" key="3">
    <source>
        <dbReference type="ARBA" id="ARBA00022525"/>
    </source>
</evidence>
<evidence type="ECO:0000313" key="9">
    <source>
        <dbReference type="Proteomes" id="UP000027997"/>
    </source>
</evidence>
<feature type="region of interest" description="Disordered" evidence="6">
    <location>
        <begin position="799"/>
        <end position="841"/>
    </location>
</feature>
<comment type="subcellular location">
    <subcellularLocation>
        <location evidence="1">Secreted</location>
    </subcellularLocation>
</comment>
<feature type="compositionally biased region" description="Polar residues" evidence="6">
    <location>
        <begin position="388"/>
        <end position="410"/>
    </location>
</feature>
<feature type="compositionally biased region" description="Polar residues" evidence="6">
    <location>
        <begin position="111"/>
        <end position="130"/>
    </location>
</feature>
<evidence type="ECO:0000256" key="4">
    <source>
        <dbReference type="ARBA" id="ARBA00022801"/>
    </source>
</evidence>
<organism evidence="8 9">
    <name type="scientific">Endozoicomonas elysicola</name>
    <dbReference type="NCBI Taxonomy" id="305900"/>
    <lineage>
        <taxon>Bacteria</taxon>
        <taxon>Pseudomonadati</taxon>
        <taxon>Pseudomonadota</taxon>
        <taxon>Gammaproteobacteria</taxon>
        <taxon>Oceanospirillales</taxon>
        <taxon>Endozoicomonadaceae</taxon>
        <taxon>Endozoicomonas</taxon>
    </lineage>
</organism>
<feature type="region of interest" description="Disordered" evidence="6">
    <location>
        <begin position="147"/>
        <end position="253"/>
    </location>
</feature>
<dbReference type="GO" id="GO:0005576">
    <property type="term" value="C:extracellular region"/>
    <property type="evidence" value="ECO:0007669"/>
    <property type="project" value="UniProtKB-SubCell"/>
</dbReference>
<feature type="compositionally biased region" description="Polar residues" evidence="6">
    <location>
        <begin position="182"/>
        <end position="212"/>
    </location>
</feature>
<evidence type="ECO:0000256" key="1">
    <source>
        <dbReference type="ARBA" id="ARBA00004613"/>
    </source>
</evidence>